<dbReference type="Proteomes" id="UP000008370">
    <property type="component" value="Unassembled WGS sequence"/>
</dbReference>
<dbReference type="KEGG" id="pco:PHACADRAFT_262505"/>
<protein>
    <submittedName>
        <fullName evidence="2">Uncharacterized protein</fullName>
    </submittedName>
</protein>
<dbReference type="GeneID" id="18918302"/>
<name>K5WP00_PHACS</name>
<feature type="compositionally biased region" description="Basic and acidic residues" evidence="1">
    <location>
        <begin position="18"/>
        <end position="35"/>
    </location>
</feature>
<dbReference type="AlphaFoldDB" id="K5WP00"/>
<reference evidence="2 3" key="1">
    <citation type="journal article" date="2012" name="BMC Genomics">
        <title>Comparative genomics of the white-rot fungi, Phanerochaete carnosa and P. chrysosporium, to elucidate the genetic basis of the distinct wood types they colonize.</title>
        <authorList>
            <person name="Suzuki H."/>
            <person name="MacDonald J."/>
            <person name="Syed K."/>
            <person name="Salamov A."/>
            <person name="Hori C."/>
            <person name="Aerts A."/>
            <person name="Henrissat B."/>
            <person name="Wiebenga A."/>
            <person name="vanKuyk P.A."/>
            <person name="Barry K."/>
            <person name="Lindquist E."/>
            <person name="LaButti K."/>
            <person name="Lapidus A."/>
            <person name="Lucas S."/>
            <person name="Coutinho P."/>
            <person name="Gong Y."/>
            <person name="Samejima M."/>
            <person name="Mahadevan R."/>
            <person name="Abou-Zaid M."/>
            <person name="de Vries R.P."/>
            <person name="Igarashi K."/>
            <person name="Yadav J.S."/>
            <person name="Grigoriev I.V."/>
            <person name="Master E.R."/>
        </authorList>
    </citation>
    <scope>NUCLEOTIDE SEQUENCE [LARGE SCALE GENOMIC DNA]</scope>
    <source>
        <strain evidence="2 3">HHB-10118-sp</strain>
    </source>
</reference>
<dbReference type="RefSeq" id="XP_007399834.1">
    <property type="nucleotide sequence ID" value="XM_007399772.1"/>
</dbReference>
<dbReference type="EMBL" id="JH930476">
    <property type="protein sequence ID" value="EKM52052.1"/>
    <property type="molecule type" value="Genomic_DNA"/>
</dbReference>
<evidence type="ECO:0000313" key="3">
    <source>
        <dbReference type="Proteomes" id="UP000008370"/>
    </source>
</evidence>
<sequence length="98" mass="11220">MARQLGALAPTFVKVPHPAKEHRSDERSSSPHEVPETQEEAADGVRFLDELPASMDIEIDMERVHELAREWRVQFARGVKPNVVIPRLSCLESQRDEY</sequence>
<evidence type="ECO:0000313" key="2">
    <source>
        <dbReference type="EMBL" id="EKM52052.1"/>
    </source>
</evidence>
<organism evidence="2 3">
    <name type="scientific">Phanerochaete carnosa (strain HHB-10118-sp)</name>
    <name type="common">White-rot fungus</name>
    <name type="synonym">Peniophora carnosa</name>
    <dbReference type="NCBI Taxonomy" id="650164"/>
    <lineage>
        <taxon>Eukaryota</taxon>
        <taxon>Fungi</taxon>
        <taxon>Dikarya</taxon>
        <taxon>Basidiomycota</taxon>
        <taxon>Agaricomycotina</taxon>
        <taxon>Agaricomycetes</taxon>
        <taxon>Polyporales</taxon>
        <taxon>Phanerochaetaceae</taxon>
        <taxon>Phanerochaete</taxon>
    </lineage>
</organism>
<dbReference type="HOGENOM" id="CLU_2334347_0_0_1"/>
<feature type="region of interest" description="Disordered" evidence="1">
    <location>
        <begin position="1"/>
        <end position="45"/>
    </location>
</feature>
<evidence type="ECO:0000256" key="1">
    <source>
        <dbReference type="SAM" id="MobiDB-lite"/>
    </source>
</evidence>
<gene>
    <name evidence="2" type="ORF">PHACADRAFT_262505</name>
</gene>
<dbReference type="InParanoid" id="K5WP00"/>
<proteinExistence type="predicted"/>
<keyword evidence="3" id="KW-1185">Reference proteome</keyword>
<accession>K5WP00</accession>